<feature type="compositionally biased region" description="Basic and acidic residues" evidence="1">
    <location>
        <begin position="43"/>
        <end position="64"/>
    </location>
</feature>
<evidence type="ECO:0000313" key="3">
    <source>
        <dbReference type="EMBL" id="KAK6740038.1"/>
    </source>
</evidence>
<dbReference type="Proteomes" id="UP001303046">
    <property type="component" value="Unassembled WGS sequence"/>
</dbReference>
<evidence type="ECO:0000256" key="1">
    <source>
        <dbReference type="SAM" id="MobiDB-lite"/>
    </source>
</evidence>
<gene>
    <name evidence="3" type="primary">Necator_chrIII.g9247</name>
    <name evidence="3" type="ORF">RB195_008482</name>
</gene>
<evidence type="ECO:0000313" key="4">
    <source>
        <dbReference type="Proteomes" id="UP001303046"/>
    </source>
</evidence>
<feature type="signal peptide" evidence="2">
    <location>
        <begin position="1"/>
        <end position="17"/>
    </location>
</feature>
<proteinExistence type="predicted"/>
<feature type="chain" id="PRO_5045044327" description="Secreted protein" evidence="2">
    <location>
        <begin position="18"/>
        <end position="95"/>
    </location>
</feature>
<evidence type="ECO:0000256" key="2">
    <source>
        <dbReference type="SAM" id="SignalP"/>
    </source>
</evidence>
<keyword evidence="4" id="KW-1185">Reference proteome</keyword>
<feature type="region of interest" description="Disordered" evidence="1">
    <location>
        <begin position="27"/>
        <end position="95"/>
    </location>
</feature>
<name>A0ABR1CNV3_NECAM</name>
<keyword evidence="2" id="KW-0732">Signal</keyword>
<organism evidence="3 4">
    <name type="scientific">Necator americanus</name>
    <name type="common">Human hookworm</name>
    <dbReference type="NCBI Taxonomy" id="51031"/>
    <lineage>
        <taxon>Eukaryota</taxon>
        <taxon>Metazoa</taxon>
        <taxon>Ecdysozoa</taxon>
        <taxon>Nematoda</taxon>
        <taxon>Chromadorea</taxon>
        <taxon>Rhabditida</taxon>
        <taxon>Rhabditina</taxon>
        <taxon>Rhabditomorpha</taxon>
        <taxon>Strongyloidea</taxon>
        <taxon>Ancylostomatidae</taxon>
        <taxon>Bunostominae</taxon>
        <taxon>Necator</taxon>
    </lineage>
</organism>
<comment type="caution">
    <text evidence="3">The sequence shown here is derived from an EMBL/GenBank/DDBJ whole genome shotgun (WGS) entry which is preliminary data.</text>
</comment>
<evidence type="ECO:0008006" key="5">
    <source>
        <dbReference type="Google" id="ProtNLM"/>
    </source>
</evidence>
<dbReference type="EMBL" id="JAVFWL010000003">
    <property type="protein sequence ID" value="KAK6740038.1"/>
    <property type="molecule type" value="Genomic_DNA"/>
</dbReference>
<protein>
    <recommendedName>
        <fullName evidence="5">Secreted protein</fullName>
    </recommendedName>
</protein>
<reference evidence="3 4" key="1">
    <citation type="submission" date="2023-08" db="EMBL/GenBank/DDBJ databases">
        <title>A Necator americanus chromosomal reference genome.</title>
        <authorList>
            <person name="Ilik V."/>
            <person name="Petrzelkova K.J."/>
            <person name="Pardy F."/>
            <person name="Fuh T."/>
            <person name="Niatou-Singa F.S."/>
            <person name="Gouil Q."/>
            <person name="Baker L."/>
            <person name="Ritchie M.E."/>
            <person name="Jex A.R."/>
            <person name="Gazzola D."/>
            <person name="Li H."/>
            <person name="Toshio Fujiwara R."/>
            <person name="Zhan B."/>
            <person name="Aroian R.V."/>
            <person name="Pafco B."/>
            <person name="Schwarz E.M."/>
        </authorList>
    </citation>
    <scope>NUCLEOTIDE SEQUENCE [LARGE SCALE GENOMIC DNA]</scope>
    <source>
        <strain evidence="3 4">Aroian</strain>
        <tissue evidence="3">Whole animal</tissue>
    </source>
</reference>
<sequence>MLTVLFFTTLLVLHASAFRDEPVEVEPFDGDLTDVEDSTNDPEILHQQESPEPRILYQEERPEPRILYQEEEPESNVQYKEEEPTVPLSPQVSID</sequence>
<accession>A0ABR1CNV3</accession>
<feature type="compositionally biased region" description="Acidic residues" evidence="1">
    <location>
        <begin position="27"/>
        <end position="40"/>
    </location>
</feature>